<dbReference type="Pfam" id="PF00583">
    <property type="entry name" value="Acetyltransf_1"/>
    <property type="match status" value="1"/>
</dbReference>
<dbReference type="PANTHER" id="PTHR43877:SF2">
    <property type="entry name" value="AMINOALKYLPHOSPHONATE N-ACETYLTRANSFERASE-RELATED"/>
    <property type="match status" value="1"/>
</dbReference>
<dbReference type="InterPro" id="IPR016181">
    <property type="entry name" value="Acyl_CoA_acyltransferase"/>
</dbReference>
<keyword evidence="4" id="KW-0687">Ribonucleoprotein</keyword>
<dbReference type="PANTHER" id="PTHR43877">
    <property type="entry name" value="AMINOALKYLPHOSPHONATE N-ACETYLTRANSFERASE-RELATED-RELATED"/>
    <property type="match status" value="1"/>
</dbReference>
<dbReference type="EMBL" id="OCNJ01000004">
    <property type="protein sequence ID" value="SOD95665.1"/>
    <property type="molecule type" value="Genomic_DNA"/>
</dbReference>
<name>A0A286GJF2_9PROT</name>
<dbReference type="OrthoDB" id="9805924at2"/>
<dbReference type="Gene3D" id="3.40.630.30">
    <property type="match status" value="1"/>
</dbReference>
<organism evidence="4 5">
    <name type="scientific">Caenispirillum bisanense</name>
    <dbReference type="NCBI Taxonomy" id="414052"/>
    <lineage>
        <taxon>Bacteria</taxon>
        <taxon>Pseudomonadati</taxon>
        <taxon>Pseudomonadota</taxon>
        <taxon>Alphaproteobacteria</taxon>
        <taxon>Rhodospirillales</taxon>
        <taxon>Novispirillaceae</taxon>
        <taxon>Caenispirillum</taxon>
    </lineage>
</organism>
<dbReference type="CDD" id="cd04301">
    <property type="entry name" value="NAT_SF"/>
    <property type="match status" value="1"/>
</dbReference>
<dbReference type="InterPro" id="IPR000182">
    <property type="entry name" value="GNAT_dom"/>
</dbReference>
<dbReference type="GO" id="GO:0016747">
    <property type="term" value="F:acyltransferase activity, transferring groups other than amino-acyl groups"/>
    <property type="evidence" value="ECO:0007669"/>
    <property type="project" value="InterPro"/>
</dbReference>
<dbReference type="RefSeq" id="WP_097279354.1">
    <property type="nucleotide sequence ID" value="NZ_OCNJ01000004.1"/>
</dbReference>
<accession>A0A286GJF2</accession>
<feature type="domain" description="N-acetyltransferase" evidence="3">
    <location>
        <begin position="9"/>
        <end position="155"/>
    </location>
</feature>
<keyword evidence="2" id="KW-0012">Acyltransferase</keyword>
<evidence type="ECO:0000256" key="1">
    <source>
        <dbReference type="ARBA" id="ARBA00022679"/>
    </source>
</evidence>
<dbReference type="InterPro" id="IPR050832">
    <property type="entry name" value="Bact_Acetyltransf"/>
</dbReference>
<proteinExistence type="predicted"/>
<gene>
    <name evidence="4" type="ORF">SAMN05421508_104418</name>
</gene>
<keyword evidence="5" id="KW-1185">Reference proteome</keyword>
<evidence type="ECO:0000313" key="4">
    <source>
        <dbReference type="EMBL" id="SOD95665.1"/>
    </source>
</evidence>
<evidence type="ECO:0000313" key="5">
    <source>
        <dbReference type="Proteomes" id="UP000219621"/>
    </source>
</evidence>
<dbReference type="Proteomes" id="UP000219621">
    <property type="component" value="Unassembled WGS sequence"/>
</dbReference>
<keyword evidence="1" id="KW-0808">Transferase</keyword>
<dbReference type="AlphaFoldDB" id="A0A286GJF2"/>
<evidence type="ECO:0000256" key="2">
    <source>
        <dbReference type="ARBA" id="ARBA00023315"/>
    </source>
</evidence>
<reference evidence="4 5" key="1">
    <citation type="submission" date="2017-09" db="EMBL/GenBank/DDBJ databases">
        <authorList>
            <person name="Ehlers B."/>
            <person name="Leendertz F.H."/>
        </authorList>
    </citation>
    <scope>NUCLEOTIDE SEQUENCE [LARGE SCALE GENOMIC DNA]</scope>
    <source>
        <strain evidence="4 5">USBA 140</strain>
    </source>
</reference>
<dbReference type="PROSITE" id="PS51186">
    <property type="entry name" value="GNAT"/>
    <property type="match status" value="1"/>
</dbReference>
<dbReference type="GO" id="GO:0005840">
    <property type="term" value="C:ribosome"/>
    <property type="evidence" value="ECO:0007669"/>
    <property type="project" value="UniProtKB-KW"/>
</dbReference>
<sequence>MSRRDLPAVLIRDAEPFHEADWRALWAAYVAFYKADVPERVTAYTWNRILDPASPVNCLMAVDAQSERVIGFAVTILHDGTWSEKPVCYLEDLFVTPEARGKGVARKLIETLACRGRGRGWHRLYWQTHADNATARALYDKLARLTSFVRYDLDL</sequence>
<keyword evidence="4" id="KW-0689">Ribosomal protein</keyword>
<protein>
    <submittedName>
        <fullName evidence="4">Ribosomal protein S18 acetylase RimI</fullName>
    </submittedName>
</protein>
<evidence type="ECO:0000259" key="3">
    <source>
        <dbReference type="PROSITE" id="PS51186"/>
    </source>
</evidence>
<dbReference type="SUPFAM" id="SSF55729">
    <property type="entry name" value="Acyl-CoA N-acyltransferases (Nat)"/>
    <property type="match status" value="1"/>
</dbReference>